<organism evidence="2 3">
    <name type="scientific">Agrilus planipennis</name>
    <name type="common">Emerald ash borer</name>
    <name type="synonym">Agrilus marcopoli</name>
    <dbReference type="NCBI Taxonomy" id="224129"/>
    <lineage>
        <taxon>Eukaryota</taxon>
        <taxon>Metazoa</taxon>
        <taxon>Ecdysozoa</taxon>
        <taxon>Arthropoda</taxon>
        <taxon>Hexapoda</taxon>
        <taxon>Insecta</taxon>
        <taxon>Pterygota</taxon>
        <taxon>Neoptera</taxon>
        <taxon>Endopterygota</taxon>
        <taxon>Coleoptera</taxon>
        <taxon>Polyphaga</taxon>
        <taxon>Elateriformia</taxon>
        <taxon>Buprestoidea</taxon>
        <taxon>Buprestidae</taxon>
        <taxon>Agrilinae</taxon>
        <taxon>Agrilus</taxon>
    </lineage>
</organism>
<evidence type="ECO:0000313" key="3">
    <source>
        <dbReference type="RefSeq" id="XP_025836088.1"/>
    </source>
</evidence>
<accession>A0A7F5RJB5</accession>
<dbReference type="RefSeq" id="XP_025836088.1">
    <property type="nucleotide sequence ID" value="XM_025980303.1"/>
</dbReference>
<feature type="compositionally biased region" description="Polar residues" evidence="1">
    <location>
        <begin position="59"/>
        <end position="80"/>
    </location>
</feature>
<evidence type="ECO:0000256" key="1">
    <source>
        <dbReference type="SAM" id="MobiDB-lite"/>
    </source>
</evidence>
<dbReference type="PANTHER" id="PTHR46579">
    <property type="entry name" value="F5/8 TYPE C DOMAIN-CONTAINING PROTEIN-RELATED"/>
    <property type="match status" value="1"/>
</dbReference>
<feature type="region of interest" description="Disordered" evidence="1">
    <location>
        <begin position="1"/>
        <end position="80"/>
    </location>
</feature>
<dbReference type="GeneID" id="112906353"/>
<keyword evidence="2" id="KW-1185">Reference proteome</keyword>
<protein>
    <submittedName>
        <fullName evidence="3">Uncharacterized protein LOC112906353</fullName>
    </submittedName>
</protein>
<gene>
    <name evidence="3" type="primary">LOC112906353</name>
</gene>
<evidence type="ECO:0000313" key="2">
    <source>
        <dbReference type="Proteomes" id="UP000192223"/>
    </source>
</evidence>
<feature type="compositionally biased region" description="Polar residues" evidence="1">
    <location>
        <begin position="10"/>
        <end position="19"/>
    </location>
</feature>
<reference evidence="3" key="1">
    <citation type="submission" date="2025-08" db="UniProtKB">
        <authorList>
            <consortium name="RefSeq"/>
        </authorList>
    </citation>
    <scope>IDENTIFICATION</scope>
    <source>
        <tissue evidence="3">Entire body</tissue>
    </source>
</reference>
<dbReference type="OrthoDB" id="6776248at2759"/>
<dbReference type="AlphaFoldDB" id="A0A7F5RJB5"/>
<dbReference type="Proteomes" id="UP000192223">
    <property type="component" value="Unplaced"/>
</dbReference>
<sequence length="817" mass="94145">MHEFELPTDPVNNVASTSLNHDHNRSNASHQNEENIVFSDENSIHDNESNDSTSDEETASINNNVNMSDSFSENLDSSTPQHSPLRYSEFSMDVLIQTLLVIASKLRHNLTYAATESMMNVIEALSESPTTHNSKYYFKKIMSRFSQLMSIHHLCCHCGHYIGAHAEIVRNAEELFNCTECHKTISTTVDTASGDIFIYMNLKDQLRDILELSRDGDLYYDSRQKINNHAIEDIFDGSSYKKNNSQNMISINFSLDGASIFEHSDFSIYPLLCTLNELSPRQRGQNIMLVALWFGRGKPKSMNNFLKPFINETIDLYNNGFQYSREGRLYTKKCRVLICMCDSVGRPLIQNSTQYNGNYGCSYCLHKGYLIDKGNGRVRVYPVDEERNGYGDGLRNHEDTLLHADACDKGIKGYSNLCDIPYFNIIDNFAPDWMHCVALGVCKQFAKLWFDSQYHEELFYVGRQTAFVDSILSSYKPNSEISRTPRAISDRLKWRAHEWAIWLLFYSLPILKSVLPKKYVDHWALLVNSISILLETSVMRSKLVLAERDLLQFVNDVPTLYSVEHVSFNIRLLLHLTNSVFKWGPLWTHSMFPYEDFNKELKSLVKSSQGVSLQICNTFQQKCALVRLYNVCSEYLSDIQRRCLNNILKKKEPPRISLSLYGVSVIGESLPIDILPRNYYLALQRINIAVESSQNIQYFRRIMIQNEIICSKTYKKFKNRRNYVVMLKNCEIFEIEEFVVITIGDTLECYALGIYFNDYHHNVFGTPINHMVFLNAACEDLSAVNVTMIKEKVTLIEIPQSSILVSCRHPNHNEFLM</sequence>
<dbReference type="PANTHER" id="PTHR46579:SF1">
    <property type="entry name" value="F5_8 TYPE C DOMAIN-CONTAINING PROTEIN"/>
    <property type="match status" value="1"/>
</dbReference>
<name>A0A7F5RJB5_AGRPL</name>
<proteinExistence type="predicted"/>
<dbReference type="InParanoid" id="A0A7F5RJB5"/>
<dbReference type="KEGG" id="apln:112906353"/>